<dbReference type="InterPro" id="IPR001962">
    <property type="entry name" value="Asn_synthase"/>
</dbReference>
<dbReference type="CDD" id="cd03766">
    <property type="entry name" value="Gn_AT_II_novel"/>
    <property type="match status" value="1"/>
</dbReference>
<keyword evidence="1" id="KW-0028">Amino-acid biosynthesis</keyword>
<dbReference type="AlphaFoldDB" id="A0A6G1HKH6"/>
<sequence length="571" mass="63377">MCGIFCAVSCHGFKTPSDRTLSSLKQRGPDSLQEHRVRIPTTHNGDGKPVYVTFVASVLSLRGAKTVPQPLVDESSGCIFCWNGEAWEIKGWSINGNDTIVVFELLIQAARTGGQHAVLRALAEIYGPYAFVFYNAWDQSLYYARDGLGRRSLLKCFDDDGDMIISSVCDLTTSGQWLEVEADGIYIADLALAHVDEPNSLRLLEIPCKPFTLLDSSSSEANPLPYPSINKDTSLPSSFALRTGSAPVVELEHFLDRSLRHRIKQIHEPGVIKDNSDAHIAILFSGGLDCTVLARLTHVILPPDERVDLINVAFQNPRVHKSDCPYEECPDRITARSSYEELQRACPGRRFRLICVNVPYAETLSHRQQVIDLMHPHNTEMDLSISLALYFASRGAGVVDQEGLQIPCTTAARVLLSGLGADELFAGYQRHALAFERRGLDGLIAELELDFGRLGKRNLGRDDRIISHWGKEARYPFLDESLVAWAMRVPVWHKCGFGSLGIRGMFAENDEPLPERVPDPWDLEPGKQVLRLLAYALGLPGVSKEKKRAIQFGARTAKMEIGRSKGTQLLS</sequence>
<evidence type="ECO:0000313" key="6">
    <source>
        <dbReference type="Proteomes" id="UP000799640"/>
    </source>
</evidence>
<dbReference type="InterPro" id="IPR017932">
    <property type="entry name" value="GATase_2_dom"/>
</dbReference>
<dbReference type="Proteomes" id="UP000799640">
    <property type="component" value="Unassembled WGS sequence"/>
</dbReference>
<dbReference type="PROSITE" id="PS51278">
    <property type="entry name" value="GATASE_TYPE_2"/>
    <property type="match status" value="1"/>
</dbReference>
<evidence type="ECO:0000313" key="5">
    <source>
        <dbReference type="EMBL" id="KAF2396563.1"/>
    </source>
</evidence>
<evidence type="ECO:0000256" key="2">
    <source>
        <dbReference type="ARBA" id="ARBA00022888"/>
    </source>
</evidence>
<dbReference type="SUPFAM" id="SSF56235">
    <property type="entry name" value="N-terminal nucleophile aminohydrolases (Ntn hydrolases)"/>
    <property type="match status" value="1"/>
</dbReference>
<dbReference type="GO" id="GO:0004066">
    <property type="term" value="F:asparagine synthase (glutamine-hydrolyzing) activity"/>
    <property type="evidence" value="ECO:0007669"/>
    <property type="project" value="InterPro"/>
</dbReference>
<dbReference type="PANTHER" id="PTHR45937:SF1">
    <property type="entry name" value="ASPARAGINE SYNTHETASE DOMAIN-CONTAINING PROTEIN 1"/>
    <property type="match status" value="1"/>
</dbReference>
<dbReference type="CDD" id="cd01991">
    <property type="entry name" value="Asn_synthase_B_C"/>
    <property type="match status" value="1"/>
</dbReference>
<dbReference type="InterPro" id="IPR029055">
    <property type="entry name" value="Ntn_hydrolases_N"/>
</dbReference>
<evidence type="ECO:0000256" key="1">
    <source>
        <dbReference type="ARBA" id="ARBA00022605"/>
    </source>
</evidence>
<proteinExistence type="predicted"/>
<gene>
    <name evidence="5" type="ORF">EJ06DRAFT_483322</name>
</gene>
<dbReference type="InterPro" id="IPR014729">
    <property type="entry name" value="Rossmann-like_a/b/a_fold"/>
</dbReference>
<dbReference type="Gene3D" id="3.60.20.10">
    <property type="entry name" value="Glutamine Phosphoribosylpyrophosphate, subunit 1, domain 1"/>
    <property type="match status" value="1"/>
</dbReference>
<dbReference type="EMBL" id="ML996706">
    <property type="protein sequence ID" value="KAF2396563.1"/>
    <property type="molecule type" value="Genomic_DNA"/>
</dbReference>
<dbReference type="InterPro" id="IPR051857">
    <property type="entry name" value="Asn_synthetase_domain"/>
</dbReference>
<accession>A0A6G1HKH6</accession>
<dbReference type="GO" id="GO:0006529">
    <property type="term" value="P:asparagine biosynthetic process"/>
    <property type="evidence" value="ECO:0007669"/>
    <property type="project" value="UniProtKB-KW"/>
</dbReference>
<dbReference type="Gene3D" id="3.40.50.620">
    <property type="entry name" value="HUPs"/>
    <property type="match status" value="1"/>
</dbReference>
<dbReference type="Pfam" id="PF00733">
    <property type="entry name" value="Asn_synthase"/>
    <property type="match status" value="2"/>
</dbReference>
<evidence type="ECO:0000259" key="4">
    <source>
        <dbReference type="PROSITE" id="PS51278"/>
    </source>
</evidence>
<evidence type="ECO:0000256" key="3">
    <source>
        <dbReference type="ARBA" id="ARBA00022962"/>
    </source>
</evidence>
<organism evidence="5 6">
    <name type="scientific">Trichodelitschia bisporula</name>
    <dbReference type="NCBI Taxonomy" id="703511"/>
    <lineage>
        <taxon>Eukaryota</taxon>
        <taxon>Fungi</taxon>
        <taxon>Dikarya</taxon>
        <taxon>Ascomycota</taxon>
        <taxon>Pezizomycotina</taxon>
        <taxon>Dothideomycetes</taxon>
        <taxon>Dothideomycetes incertae sedis</taxon>
        <taxon>Phaeotrichales</taxon>
        <taxon>Phaeotrichaceae</taxon>
        <taxon>Trichodelitschia</taxon>
    </lineage>
</organism>
<dbReference type="PANTHER" id="PTHR45937">
    <property type="entry name" value="ASPARAGINE SYNTHETASE DOMAIN-CONTAINING PROTEIN 1"/>
    <property type="match status" value="1"/>
</dbReference>
<dbReference type="OrthoDB" id="10252281at2759"/>
<protein>
    <submittedName>
        <fullName evidence="5">Asparagine synthase family protein</fullName>
    </submittedName>
</protein>
<reference evidence="5" key="1">
    <citation type="journal article" date="2020" name="Stud. Mycol.">
        <title>101 Dothideomycetes genomes: a test case for predicting lifestyles and emergence of pathogens.</title>
        <authorList>
            <person name="Haridas S."/>
            <person name="Albert R."/>
            <person name="Binder M."/>
            <person name="Bloem J."/>
            <person name="Labutti K."/>
            <person name="Salamov A."/>
            <person name="Andreopoulos B."/>
            <person name="Baker S."/>
            <person name="Barry K."/>
            <person name="Bills G."/>
            <person name="Bluhm B."/>
            <person name="Cannon C."/>
            <person name="Castanera R."/>
            <person name="Culley D."/>
            <person name="Daum C."/>
            <person name="Ezra D."/>
            <person name="Gonzalez J."/>
            <person name="Henrissat B."/>
            <person name="Kuo A."/>
            <person name="Liang C."/>
            <person name="Lipzen A."/>
            <person name="Lutzoni F."/>
            <person name="Magnuson J."/>
            <person name="Mondo S."/>
            <person name="Nolan M."/>
            <person name="Ohm R."/>
            <person name="Pangilinan J."/>
            <person name="Park H.-J."/>
            <person name="Ramirez L."/>
            <person name="Alfaro M."/>
            <person name="Sun H."/>
            <person name="Tritt A."/>
            <person name="Yoshinaga Y."/>
            <person name="Zwiers L.-H."/>
            <person name="Turgeon B."/>
            <person name="Goodwin S."/>
            <person name="Spatafora J."/>
            <person name="Crous P."/>
            <person name="Grigoriev I."/>
        </authorList>
    </citation>
    <scope>NUCLEOTIDE SEQUENCE</scope>
    <source>
        <strain evidence="5">CBS 262.69</strain>
    </source>
</reference>
<keyword evidence="6" id="KW-1185">Reference proteome</keyword>
<keyword evidence="2" id="KW-0061">Asparagine biosynthesis</keyword>
<keyword evidence="3" id="KW-0315">Glutamine amidotransferase</keyword>
<name>A0A6G1HKH6_9PEZI</name>
<dbReference type="SUPFAM" id="SSF52402">
    <property type="entry name" value="Adenine nucleotide alpha hydrolases-like"/>
    <property type="match status" value="1"/>
</dbReference>
<feature type="domain" description="Glutamine amidotransferase type-2" evidence="4">
    <location>
        <begin position="2"/>
        <end position="191"/>
    </location>
</feature>